<dbReference type="AlphaFoldDB" id="A0A432W5F3"/>
<evidence type="ECO:0000256" key="1">
    <source>
        <dbReference type="SAM" id="MobiDB-lite"/>
    </source>
</evidence>
<proteinExistence type="predicted"/>
<dbReference type="Pfam" id="PF09831">
    <property type="entry name" value="DUF2058"/>
    <property type="match status" value="1"/>
</dbReference>
<organism evidence="2 3">
    <name type="scientific">Aliidiomarina minuta</name>
    <dbReference type="NCBI Taxonomy" id="880057"/>
    <lineage>
        <taxon>Bacteria</taxon>
        <taxon>Pseudomonadati</taxon>
        <taxon>Pseudomonadota</taxon>
        <taxon>Gammaproteobacteria</taxon>
        <taxon>Alteromonadales</taxon>
        <taxon>Idiomarinaceae</taxon>
        <taxon>Aliidiomarina</taxon>
    </lineage>
</organism>
<comment type="caution">
    <text evidence="2">The sequence shown here is derived from an EMBL/GenBank/DDBJ whole genome shotgun (WGS) entry which is preliminary data.</text>
</comment>
<feature type="region of interest" description="Disordered" evidence="1">
    <location>
        <begin position="30"/>
        <end position="74"/>
    </location>
</feature>
<gene>
    <name evidence="2" type="ORF">CWE09_00785</name>
</gene>
<keyword evidence="3" id="KW-1185">Reference proteome</keyword>
<evidence type="ECO:0000313" key="3">
    <source>
        <dbReference type="Proteomes" id="UP000288293"/>
    </source>
</evidence>
<evidence type="ECO:0000313" key="2">
    <source>
        <dbReference type="EMBL" id="RUO25304.1"/>
    </source>
</evidence>
<dbReference type="Proteomes" id="UP000288293">
    <property type="component" value="Unassembled WGS sequence"/>
</dbReference>
<reference evidence="2 3" key="1">
    <citation type="journal article" date="2011" name="Front. Microbiol.">
        <title>Genomic signatures of strain selection and enhancement in Bacillus atrophaeus var. globigii, a historical biowarfare simulant.</title>
        <authorList>
            <person name="Gibbons H.S."/>
            <person name="Broomall S.M."/>
            <person name="McNew L.A."/>
            <person name="Daligault H."/>
            <person name="Chapman C."/>
            <person name="Bruce D."/>
            <person name="Karavis M."/>
            <person name="Krepps M."/>
            <person name="McGregor P.A."/>
            <person name="Hong C."/>
            <person name="Park K.H."/>
            <person name="Akmal A."/>
            <person name="Feldman A."/>
            <person name="Lin J.S."/>
            <person name="Chang W.E."/>
            <person name="Higgs B.W."/>
            <person name="Demirev P."/>
            <person name="Lindquist J."/>
            <person name="Liem A."/>
            <person name="Fochler E."/>
            <person name="Read T.D."/>
            <person name="Tapia R."/>
            <person name="Johnson S."/>
            <person name="Bishop-Lilly K.A."/>
            <person name="Detter C."/>
            <person name="Han C."/>
            <person name="Sozhamannan S."/>
            <person name="Rosenzweig C.N."/>
            <person name="Skowronski E.W."/>
        </authorList>
    </citation>
    <scope>NUCLEOTIDE SEQUENCE [LARGE SCALE GENOMIC DNA]</scope>
    <source>
        <strain evidence="2 3">MLST1</strain>
    </source>
</reference>
<sequence length="186" mass="21382">MRIANMSKSLADQLLGAGLVDDKKVKKLQQEKRKQKKQKVKKGVTQVSEEKLRVQQQQTERAERDRELNRQRKAEEDAKALQAQATQMLQQHQLTLEGEIRFNFADPRTNKVKAIYVNDEIQKHLANGNLAICAHQSGYVVVPKNIADKVAERFADAVIFVASPDQQQPDEEDPYKDYQIPDDLMW</sequence>
<protein>
    <submittedName>
        <fullName evidence="2">DUF2058 domain-containing protein</fullName>
    </submittedName>
</protein>
<feature type="compositionally biased region" description="Basic and acidic residues" evidence="1">
    <location>
        <begin position="60"/>
        <end position="74"/>
    </location>
</feature>
<feature type="compositionally biased region" description="Basic residues" evidence="1">
    <location>
        <begin position="33"/>
        <end position="42"/>
    </location>
</feature>
<dbReference type="EMBL" id="PIPL01000001">
    <property type="protein sequence ID" value="RUO25304.1"/>
    <property type="molecule type" value="Genomic_DNA"/>
</dbReference>
<accession>A0A432W5F3</accession>
<dbReference type="InterPro" id="IPR018636">
    <property type="entry name" value="DUF2058"/>
</dbReference>
<feature type="region of interest" description="Disordered" evidence="1">
    <location>
        <begin position="163"/>
        <end position="186"/>
    </location>
</feature>
<name>A0A432W5F3_9GAMM</name>